<evidence type="ECO:0000259" key="8">
    <source>
        <dbReference type="Pfam" id="PF00324"/>
    </source>
</evidence>
<dbReference type="AlphaFoldDB" id="A0A3E0WKU8"/>
<reference evidence="9 10" key="1">
    <citation type="submission" date="2017-05" db="EMBL/GenBank/DDBJ databases">
        <title>Virgibacillus sp. AK90 isolated from a saltern of Kakinada, India.</title>
        <authorList>
            <person name="Gupta V."/>
            <person name="Sidhu C."/>
            <person name="Korpole S."/>
            <person name="Pinnaka A.K."/>
        </authorList>
    </citation>
    <scope>NUCLEOTIDE SEQUENCE [LARGE SCALE GENOMIC DNA]</scope>
    <source>
        <strain evidence="9 10">AK90</strain>
    </source>
</reference>
<comment type="caution">
    <text evidence="9">The sequence shown here is derived from an EMBL/GenBank/DDBJ whole genome shotgun (WGS) entry which is preliminary data.</text>
</comment>
<comment type="subcellular location">
    <subcellularLocation>
        <location evidence="1">Cell membrane</location>
        <topology evidence="1">Multi-pass membrane protein</topology>
    </subcellularLocation>
</comment>
<feature type="transmembrane region" description="Helical" evidence="7">
    <location>
        <begin position="275"/>
        <end position="303"/>
    </location>
</feature>
<evidence type="ECO:0000256" key="1">
    <source>
        <dbReference type="ARBA" id="ARBA00004651"/>
    </source>
</evidence>
<keyword evidence="5 7" id="KW-1133">Transmembrane helix</keyword>
<feature type="transmembrane region" description="Helical" evidence="7">
    <location>
        <begin position="381"/>
        <end position="399"/>
    </location>
</feature>
<dbReference type="InterPro" id="IPR004841">
    <property type="entry name" value="AA-permease/SLC12A_dom"/>
</dbReference>
<evidence type="ECO:0000313" key="10">
    <source>
        <dbReference type="Proteomes" id="UP000256488"/>
    </source>
</evidence>
<sequence length="431" mass="47196">MKKGQMNWWQLSLLGVGCTIGTGFFLGSSMAIKNSGPLVIVAFVLAAAGTFIVYDSLASMSVDDPNKGSFRYYSQKAFGSWAGFSNGWVYAFSEILIMGSQLIALGIFTQFWFPNVSLWLLCAIYGALGLLVILTGMKGFEKIEGLFGVMKTAAILMFIFVAVFLLVNFAGGESLSPSFNKTNLFSEGPIGVWHALIYAFYAFGGVEVMGLLVIDLKNTKEAPKAGRVMMIVLTAIYIISISLILVLISWQTIHADESPFITALNPFSIPYVTDIFTGVFIIAGFSTMVAALFAVLTILVSLAEDHHAPSIFQHHGKWNVPWPAFLCTTGGLAVSVIIALVLPERLFEYVTTAAGLMLLYNWMFILATFLKQKQQTGWQKIKPLIGMLLIAIAVSGTWVEKTSRIGFFVSFVFICFIALATFLSRSTRQHG</sequence>
<feature type="transmembrane region" description="Helical" evidence="7">
    <location>
        <begin position="405"/>
        <end position="423"/>
    </location>
</feature>
<dbReference type="GO" id="GO:0005886">
    <property type="term" value="C:plasma membrane"/>
    <property type="evidence" value="ECO:0007669"/>
    <property type="project" value="UniProtKB-SubCell"/>
</dbReference>
<feature type="transmembrane region" description="Helical" evidence="7">
    <location>
        <begin position="12"/>
        <end position="32"/>
    </location>
</feature>
<evidence type="ECO:0000256" key="4">
    <source>
        <dbReference type="ARBA" id="ARBA00022970"/>
    </source>
</evidence>
<dbReference type="EMBL" id="NFZX01000053">
    <property type="protein sequence ID" value="RFA32771.1"/>
    <property type="molecule type" value="Genomic_DNA"/>
</dbReference>
<dbReference type="Gene3D" id="1.20.1740.10">
    <property type="entry name" value="Amino acid/polyamine transporter I"/>
    <property type="match status" value="1"/>
</dbReference>
<feature type="transmembrane region" description="Helical" evidence="7">
    <location>
        <begin position="118"/>
        <end position="137"/>
    </location>
</feature>
<proteinExistence type="predicted"/>
<dbReference type="PANTHER" id="PTHR43495:SF5">
    <property type="entry name" value="GAMMA-AMINOBUTYRIC ACID PERMEASE"/>
    <property type="match status" value="1"/>
</dbReference>
<dbReference type="Proteomes" id="UP000256488">
    <property type="component" value="Unassembled WGS sequence"/>
</dbReference>
<dbReference type="GO" id="GO:0006865">
    <property type="term" value="P:amino acid transport"/>
    <property type="evidence" value="ECO:0007669"/>
    <property type="project" value="UniProtKB-KW"/>
</dbReference>
<name>A0A3E0WKU8_9BACI</name>
<evidence type="ECO:0000256" key="2">
    <source>
        <dbReference type="ARBA" id="ARBA00022448"/>
    </source>
</evidence>
<feature type="transmembrane region" description="Helical" evidence="7">
    <location>
        <begin position="38"/>
        <end position="57"/>
    </location>
</feature>
<feature type="domain" description="Amino acid permease/ SLC12A" evidence="8">
    <location>
        <begin position="13"/>
        <end position="382"/>
    </location>
</feature>
<evidence type="ECO:0000256" key="7">
    <source>
        <dbReference type="SAM" id="Phobius"/>
    </source>
</evidence>
<protein>
    <submittedName>
        <fullName evidence="9">Amino acid permease</fullName>
    </submittedName>
</protein>
<feature type="transmembrane region" description="Helical" evidence="7">
    <location>
        <begin position="349"/>
        <end position="369"/>
    </location>
</feature>
<feature type="transmembrane region" description="Helical" evidence="7">
    <location>
        <begin position="190"/>
        <end position="216"/>
    </location>
</feature>
<evidence type="ECO:0000256" key="3">
    <source>
        <dbReference type="ARBA" id="ARBA00022692"/>
    </source>
</evidence>
<evidence type="ECO:0000256" key="5">
    <source>
        <dbReference type="ARBA" id="ARBA00022989"/>
    </source>
</evidence>
<keyword evidence="2" id="KW-0813">Transport</keyword>
<feature type="transmembrane region" description="Helical" evidence="7">
    <location>
        <begin position="88"/>
        <end position="112"/>
    </location>
</feature>
<dbReference type="PROSITE" id="PS51257">
    <property type="entry name" value="PROKAR_LIPOPROTEIN"/>
    <property type="match status" value="1"/>
</dbReference>
<evidence type="ECO:0000313" key="9">
    <source>
        <dbReference type="EMBL" id="RFA32771.1"/>
    </source>
</evidence>
<dbReference type="PIRSF" id="PIRSF006060">
    <property type="entry name" value="AA_transporter"/>
    <property type="match status" value="1"/>
</dbReference>
<dbReference type="PANTHER" id="PTHR43495">
    <property type="entry name" value="GABA PERMEASE"/>
    <property type="match status" value="1"/>
</dbReference>
<feature type="transmembrane region" description="Helical" evidence="7">
    <location>
        <begin position="149"/>
        <end position="170"/>
    </location>
</feature>
<keyword evidence="6 7" id="KW-0472">Membrane</keyword>
<accession>A0A3E0WKU8</accession>
<feature type="transmembrane region" description="Helical" evidence="7">
    <location>
        <begin position="228"/>
        <end position="250"/>
    </location>
</feature>
<gene>
    <name evidence="9" type="ORF">CAI16_17065</name>
</gene>
<keyword evidence="4" id="KW-0029">Amino-acid transport</keyword>
<evidence type="ECO:0000256" key="6">
    <source>
        <dbReference type="ARBA" id="ARBA00023136"/>
    </source>
</evidence>
<dbReference type="Pfam" id="PF00324">
    <property type="entry name" value="AA_permease"/>
    <property type="match status" value="1"/>
</dbReference>
<keyword evidence="3 7" id="KW-0812">Transmembrane</keyword>
<feature type="transmembrane region" description="Helical" evidence="7">
    <location>
        <begin position="324"/>
        <end position="343"/>
    </location>
</feature>
<dbReference type="GO" id="GO:0055085">
    <property type="term" value="P:transmembrane transport"/>
    <property type="evidence" value="ECO:0007669"/>
    <property type="project" value="InterPro"/>
</dbReference>
<organism evidence="9 10">
    <name type="scientific">Virgibacillus dokdonensis</name>
    <dbReference type="NCBI Taxonomy" id="302167"/>
    <lineage>
        <taxon>Bacteria</taxon>
        <taxon>Bacillati</taxon>
        <taxon>Bacillota</taxon>
        <taxon>Bacilli</taxon>
        <taxon>Bacillales</taxon>
        <taxon>Bacillaceae</taxon>
        <taxon>Virgibacillus</taxon>
    </lineage>
</organism>